<protein>
    <submittedName>
        <fullName evidence="1">Uncharacterized protein</fullName>
    </submittedName>
</protein>
<keyword evidence="2" id="KW-1185">Reference proteome</keyword>
<dbReference type="AlphaFoldDB" id="Q2WAF2"/>
<dbReference type="STRING" id="342108.amb0369"/>
<proteinExistence type="predicted"/>
<accession>Q2WAF2</accession>
<dbReference type="HOGENOM" id="CLU_2955115_0_0_5"/>
<dbReference type="OrthoDB" id="7362206at2"/>
<gene>
    <name evidence="1" type="ordered locus">amb0369</name>
</gene>
<dbReference type="Proteomes" id="UP000007058">
    <property type="component" value="Chromosome"/>
</dbReference>
<dbReference type="KEGG" id="mag:amb0369"/>
<dbReference type="RefSeq" id="WP_011382814.1">
    <property type="nucleotide sequence ID" value="NC_007626.1"/>
</dbReference>
<organism evidence="1 2">
    <name type="scientific">Paramagnetospirillum magneticum (strain ATCC 700264 / AMB-1)</name>
    <name type="common">Magnetospirillum magneticum</name>
    <dbReference type="NCBI Taxonomy" id="342108"/>
    <lineage>
        <taxon>Bacteria</taxon>
        <taxon>Pseudomonadati</taxon>
        <taxon>Pseudomonadota</taxon>
        <taxon>Alphaproteobacteria</taxon>
        <taxon>Rhodospirillales</taxon>
        <taxon>Magnetospirillaceae</taxon>
        <taxon>Paramagnetospirillum</taxon>
    </lineage>
</organism>
<dbReference type="EMBL" id="AP007255">
    <property type="protein sequence ID" value="BAE49173.1"/>
    <property type="molecule type" value="Genomic_DNA"/>
</dbReference>
<sequence>MTDSTEIDRLRADNAAMVGTLRAIDRAATEIEATDGPADDRAMWTAIYEARRLLANMAA</sequence>
<reference evidence="1 2" key="1">
    <citation type="journal article" date="2005" name="DNA Res.">
        <title>Complete genome sequence of the facultative anaerobic magnetotactic bacterium Magnetospirillum sp. strain AMB-1.</title>
        <authorList>
            <person name="Matsunaga T."/>
            <person name="Okamura Y."/>
            <person name="Fukuda Y."/>
            <person name="Wahyudi A.T."/>
            <person name="Murase Y."/>
            <person name="Takeyama H."/>
        </authorList>
    </citation>
    <scope>NUCLEOTIDE SEQUENCE [LARGE SCALE GENOMIC DNA]</scope>
    <source>
        <strain evidence="2">ATCC 700264 / AMB-1</strain>
    </source>
</reference>
<name>Q2WAF2_PARM1</name>
<evidence type="ECO:0000313" key="2">
    <source>
        <dbReference type="Proteomes" id="UP000007058"/>
    </source>
</evidence>
<evidence type="ECO:0000313" key="1">
    <source>
        <dbReference type="EMBL" id="BAE49173.1"/>
    </source>
</evidence>